<evidence type="ECO:0000256" key="5">
    <source>
        <dbReference type="ARBA" id="ARBA00022519"/>
    </source>
</evidence>
<feature type="compositionally biased region" description="Pro residues" evidence="10">
    <location>
        <begin position="81"/>
        <end position="91"/>
    </location>
</feature>
<keyword evidence="14" id="KW-1185">Reference proteome</keyword>
<accession>A0A0S4LBP4</accession>
<evidence type="ECO:0000256" key="9">
    <source>
        <dbReference type="ARBA" id="ARBA00023136"/>
    </source>
</evidence>
<evidence type="ECO:0000313" key="14">
    <source>
        <dbReference type="Proteomes" id="UP000199032"/>
    </source>
</evidence>
<feature type="compositionally biased region" description="Low complexity" evidence="10">
    <location>
        <begin position="160"/>
        <end position="169"/>
    </location>
</feature>
<name>A0A0S4LBP4_9BACT</name>
<keyword evidence="8 11" id="KW-1133">Transmembrane helix</keyword>
<organism evidence="13 14">
    <name type="scientific">Candidatus Nitrospira nitrosa</name>
    <dbReference type="NCBI Taxonomy" id="1742972"/>
    <lineage>
        <taxon>Bacteria</taxon>
        <taxon>Pseudomonadati</taxon>
        <taxon>Nitrospirota</taxon>
        <taxon>Nitrospiria</taxon>
        <taxon>Nitrospirales</taxon>
        <taxon>Nitrospiraceae</taxon>
        <taxon>Nitrospira</taxon>
    </lineage>
</organism>
<gene>
    <name evidence="13" type="ORF">COMA1_11592</name>
</gene>
<dbReference type="PROSITE" id="PS52015">
    <property type="entry name" value="TONB_CTD"/>
    <property type="match status" value="1"/>
</dbReference>
<dbReference type="OrthoDB" id="9811688at2"/>
<evidence type="ECO:0000256" key="1">
    <source>
        <dbReference type="ARBA" id="ARBA00004383"/>
    </source>
</evidence>
<keyword evidence="6 11" id="KW-0812">Transmembrane</keyword>
<dbReference type="Proteomes" id="UP000199032">
    <property type="component" value="Unassembled WGS sequence"/>
</dbReference>
<dbReference type="InterPro" id="IPR051045">
    <property type="entry name" value="TonB-dependent_transducer"/>
</dbReference>
<keyword evidence="4" id="KW-1003">Cell membrane</keyword>
<keyword evidence="7" id="KW-0653">Protein transport</keyword>
<reference evidence="13 14" key="1">
    <citation type="submission" date="2015-10" db="EMBL/GenBank/DDBJ databases">
        <authorList>
            <person name="Gilbert D.G."/>
        </authorList>
    </citation>
    <scope>NUCLEOTIDE SEQUENCE [LARGE SCALE GENOMIC DNA]</scope>
    <source>
        <strain evidence="13">COMA1</strain>
    </source>
</reference>
<evidence type="ECO:0000256" key="6">
    <source>
        <dbReference type="ARBA" id="ARBA00022692"/>
    </source>
</evidence>
<proteinExistence type="inferred from homology"/>
<feature type="transmembrane region" description="Helical" evidence="11">
    <location>
        <begin position="12"/>
        <end position="31"/>
    </location>
</feature>
<dbReference type="GO" id="GO:0055085">
    <property type="term" value="P:transmembrane transport"/>
    <property type="evidence" value="ECO:0007669"/>
    <property type="project" value="InterPro"/>
</dbReference>
<dbReference type="Gene3D" id="3.30.1150.10">
    <property type="match status" value="1"/>
</dbReference>
<dbReference type="SUPFAM" id="SSF74653">
    <property type="entry name" value="TolA/TonB C-terminal domain"/>
    <property type="match status" value="1"/>
</dbReference>
<dbReference type="AlphaFoldDB" id="A0A0S4LBP4"/>
<sequence>MALVGEKQFVVPAWAISLVLHGVVVGLSFAFSAQIKPLVQKNLFSWNVALVQQATDVSQAEPTESITASVKPVVKKVLPALPRPVPEPSQPIRPTEQNIETPPPTIVQQSAVPQVREEPPEQRVVEVTEAKTQPILESKESMASTTPSEPGESQLSQPEPAVNPAVPAVTSEAPISQENAVSAVAMSGAEARTDNRWLAESLWRRVAELKRYPSAARLNGQEGKVILKAVIRSDGQLADVVVQKSSGHSVLDEAAIEAVKLACPLYMKQAIGKPQIVVSLPIVYSLAN</sequence>
<evidence type="ECO:0000256" key="11">
    <source>
        <dbReference type="SAM" id="Phobius"/>
    </source>
</evidence>
<keyword evidence="3" id="KW-0813">Transport</keyword>
<evidence type="ECO:0000256" key="8">
    <source>
        <dbReference type="ARBA" id="ARBA00022989"/>
    </source>
</evidence>
<evidence type="ECO:0000256" key="7">
    <source>
        <dbReference type="ARBA" id="ARBA00022927"/>
    </source>
</evidence>
<dbReference type="Pfam" id="PF03544">
    <property type="entry name" value="TonB_C"/>
    <property type="match status" value="1"/>
</dbReference>
<feature type="region of interest" description="Disordered" evidence="10">
    <location>
        <begin position="81"/>
        <end position="103"/>
    </location>
</feature>
<dbReference type="RefSeq" id="WP_090746078.1">
    <property type="nucleotide sequence ID" value="NZ_CZQA01000001.1"/>
</dbReference>
<dbReference type="STRING" id="1742972.COMA1_11592"/>
<dbReference type="GO" id="GO:0015031">
    <property type="term" value="P:protein transport"/>
    <property type="evidence" value="ECO:0007669"/>
    <property type="project" value="UniProtKB-KW"/>
</dbReference>
<dbReference type="NCBIfam" id="TIGR01352">
    <property type="entry name" value="tonB_Cterm"/>
    <property type="match status" value="1"/>
</dbReference>
<evidence type="ECO:0000256" key="3">
    <source>
        <dbReference type="ARBA" id="ARBA00022448"/>
    </source>
</evidence>
<feature type="compositionally biased region" description="Polar residues" evidence="10">
    <location>
        <begin position="141"/>
        <end position="157"/>
    </location>
</feature>
<evidence type="ECO:0000256" key="2">
    <source>
        <dbReference type="ARBA" id="ARBA00006555"/>
    </source>
</evidence>
<comment type="similarity">
    <text evidence="2">Belongs to the TonB family.</text>
</comment>
<comment type="subcellular location">
    <subcellularLocation>
        <location evidence="1">Cell inner membrane</location>
        <topology evidence="1">Single-pass membrane protein</topology>
        <orientation evidence="1">Periplasmic side</orientation>
    </subcellularLocation>
</comment>
<dbReference type="PANTHER" id="PTHR33446">
    <property type="entry name" value="PROTEIN TONB-RELATED"/>
    <property type="match status" value="1"/>
</dbReference>
<feature type="region of interest" description="Disordered" evidence="10">
    <location>
        <begin position="131"/>
        <end position="173"/>
    </location>
</feature>
<evidence type="ECO:0000256" key="4">
    <source>
        <dbReference type="ARBA" id="ARBA00022475"/>
    </source>
</evidence>
<dbReference type="EMBL" id="CZQA01000001">
    <property type="protein sequence ID" value="CUS34238.1"/>
    <property type="molecule type" value="Genomic_DNA"/>
</dbReference>
<dbReference type="GO" id="GO:0005886">
    <property type="term" value="C:plasma membrane"/>
    <property type="evidence" value="ECO:0007669"/>
    <property type="project" value="UniProtKB-SubCell"/>
</dbReference>
<protein>
    <submittedName>
        <fullName evidence="13">Putative TonB protein</fullName>
    </submittedName>
</protein>
<dbReference type="InterPro" id="IPR006260">
    <property type="entry name" value="TonB/TolA_C"/>
</dbReference>
<dbReference type="InterPro" id="IPR037682">
    <property type="entry name" value="TonB_C"/>
</dbReference>
<evidence type="ECO:0000256" key="10">
    <source>
        <dbReference type="SAM" id="MobiDB-lite"/>
    </source>
</evidence>
<keyword evidence="9 11" id="KW-0472">Membrane</keyword>
<evidence type="ECO:0000313" key="13">
    <source>
        <dbReference type="EMBL" id="CUS34238.1"/>
    </source>
</evidence>
<keyword evidence="5" id="KW-0997">Cell inner membrane</keyword>
<evidence type="ECO:0000259" key="12">
    <source>
        <dbReference type="PROSITE" id="PS52015"/>
    </source>
</evidence>
<feature type="domain" description="TonB C-terminal" evidence="12">
    <location>
        <begin position="197"/>
        <end position="288"/>
    </location>
</feature>